<dbReference type="Gene3D" id="1.25.10.10">
    <property type="entry name" value="Leucine-rich Repeat Variant"/>
    <property type="match status" value="1"/>
</dbReference>
<dbReference type="Proteomes" id="UP001172457">
    <property type="component" value="Chromosome 5"/>
</dbReference>
<proteinExistence type="predicted"/>
<dbReference type="InterPro" id="IPR011989">
    <property type="entry name" value="ARM-like"/>
</dbReference>
<comment type="caution">
    <text evidence="1">The sequence shown here is derived from an EMBL/GenBank/DDBJ whole genome shotgun (WGS) entry which is preliminary data.</text>
</comment>
<dbReference type="Pfam" id="PF01603">
    <property type="entry name" value="B56"/>
    <property type="match status" value="1"/>
</dbReference>
<keyword evidence="2" id="KW-1185">Reference proteome</keyword>
<evidence type="ECO:0008006" key="3">
    <source>
        <dbReference type="Google" id="ProtNLM"/>
    </source>
</evidence>
<accession>A0AA38TDI1</accession>
<dbReference type="SUPFAM" id="SSF48371">
    <property type="entry name" value="ARM repeat"/>
    <property type="match status" value="1"/>
</dbReference>
<reference evidence="1" key="1">
    <citation type="submission" date="2023-03" db="EMBL/GenBank/DDBJ databases">
        <title>Chromosome-scale reference genome and RAD-based genetic map of yellow starthistle (Centaurea solstitialis) reveal putative structural variation and QTLs associated with invader traits.</title>
        <authorList>
            <person name="Reatini B."/>
            <person name="Cang F.A."/>
            <person name="Jiang Q."/>
            <person name="Mckibben M.T.W."/>
            <person name="Barker M.S."/>
            <person name="Rieseberg L.H."/>
            <person name="Dlugosch K.M."/>
        </authorList>
    </citation>
    <scope>NUCLEOTIDE SEQUENCE</scope>
    <source>
        <strain evidence="1">CAN-66</strain>
        <tissue evidence="1">Leaf</tissue>
    </source>
</reference>
<evidence type="ECO:0000313" key="1">
    <source>
        <dbReference type="EMBL" id="KAJ9548693.1"/>
    </source>
</evidence>
<dbReference type="PANTHER" id="PTHR10257:SF84">
    <property type="entry name" value="SERINE_THREONINE PROTEIN PHOSPHATASE 2A REGULATORY SUBUNIT"/>
    <property type="match status" value="1"/>
</dbReference>
<dbReference type="AlphaFoldDB" id="A0AA38TDI1"/>
<dbReference type="PANTHER" id="PTHR10257">
    <property type="entry name" value="SERINE/THREONINE PROTEIN PHOSPHATASE 2A PP2A REGULATORY SUBUNIT B"/>
    <property type="match status" value="1"/>
</dbReference>
<dbReference type="InterPro" id="IPR016024">
    <property type="entry name" value="ARM-type_fold"/>
</dbReference>
<sequence>MVHRPFIRMVVSNIIYRFVFETEKHNGIAELLEIFGSVISGFALPLKKEHKMFLLRALVPLHKPKSVGVYHHQLTYCIVQFIEKEPKLSSAVIMGLLKFWPVTSSQKQLMFLSELEELLEMIHTDEFEKVMVPLFRRIDCCLRSSHFQVAERAHFLWNNEHVLHLIMYNRQVIMPLVFSSLERNSQSHCSRTVLNLAQNMMKMLNDVDQELVVSCQGRSEEDKSTSTVAAERRRLTWERLENIAGFQPVVGNVSVLEETAPCIVSC</sequence>
<evidence type="ECO:0000313" key="2">
    <source>
        <dbReference type="Proteomes" id="UP001172457"/>
    </source>
</evidence>
<dbReference type="GO" id="GO:0019888">
    <property type="term" value="F:protein phosphatase regulator activity"/>
    <property type="evidence" value="ECO:0007669"/>
    <property type="project" value="InterPro"/>
</dbReference>
<gene>
    <name evidence="1" type="ORF">OSB04_021236</name>
</gene>
<dbReference type="EMBL" id="JARYMX010000005">
    <property type="protein sequence ID" value="KAJ9548693.1"/>
    <property type="molecule type" value="Genomic_DNA"/>
</dbReference>
<dbReference type="InterPro" id="IPR002554">
    <property type="entry name" value="PP2A_B56"/>
</dbReference>
<organism evidence="1 2">
    <name type="scientific">Centaurea solstitialis</name>
    <name type="common">yellow star-thistle</name>
    <dbReference type="NCBI Taxonomy" id="347529"/>
    <lineage>
        <taxon>Eukaryota</taxon>
        <taxon>Viridiplantae</taxon>
        <taxon>Streptophyta</taxon>
        <taxon>Embryophyta</taxon>
        <taxon>Tracheophyta</taxon>
        <taxon>Spermatophyta</taxon>
        <taxon>Magnoliopsida</taxon>
        <taxon>eudicotyledons</taxon>
        <taxon>Gunneridae</taxon>
        <taxon>Pentapetalae</taxon>
        <taxon>asterids</taxon>
        <taxon>campanulids</taxon>
        <taxon>Asterales</taxon>
        <taxon>Asteraceae</taxon>
        <taxon>Carduoideae</taxon>
        <taxon>Cardueae</taxon>
        <taxon>Centaureinae</taxon>
        <taxon>Centaurea</taxon>
    </lineage>
</organism>
<dbReference type="GO" id="GO:0007165">
    <property type="term" value="P:signal transduction"/>
    <property type="evidence" value="ECO:0007669"/>
    <property type="project" value="InterPro"/>
</dbReference>
<protein>
    <recommendedName>
        <fullName evidence="3">Serine/threonine protein phosphatase 2A regulatory subunit</fullName>
    </recommendedName>
</protein>
<name>A0AA38TDI1_9ASTR</name>
<dbReference type="GO" id="GO:0000159">
    <property type="term" value="C:protein phosphatase type 2A complex"/>
    <property type="evidence" value="ECO:0007669"/>
    <property type="project" value="InterPro"/>
</dbReference>